<dbReference type="Proteomes" id="UP000064525">
    <property type="component" value="Chromosome I"/>
</dbReference>
<dbReference type="InterPro" id="IPR019979">
    <property type="entry name" value="Ribosomal_uS17_CS"/>
</dbReference>
<dbReference type="KEGG" id="hty:BN2458_PEG1417"/>
<evidence type="ECO:0000256" key="6">
    <source>
        <dbReference type="HAMAP-Rule" id="MF_01345"/>
    </source>
</evidence>
<dbReference type="AlphaFoldDB" id="A0A099UF05"/>
<dbReference type="SUPFAM" id="SSF50249">
    <property type="entry name" value="Nucleic acid-binding proteins"/>
    <property type="match status" value="1"/>
</dbReference>
<dbReference type="OrthoDB" id="9811714at2"/>
<dbReference type="EMBL" id="LN907858">
    <property type="protein sequence ID" value="CUU40300.1"/>
    <property type="molecule type" value="Genomic_DNA"/>
</dbReference>
<reference evidence="9 10" key="1">
    <citation type="journal article" date="2014" name="Genome Announc.">
        <title>Draft genome sequences of eight enterohepatic helicobacter species isolated from both laboratory and wild rodents.</title>
        <authorList>
            <person name="Sheh A."/>
            <person name="Shen Z."/>
            <person name="Fox J.G."/>
        </authorList>
    </citation>
    <scope>NUCLEOTIDE SEQUENCE [LARGE SCALE GENOMIC DNA]</scope>
    <source>
        <strain evidence="9 10">MIT 98-6810</strain>
    </source>
</reference>
<reference evidence="11" key="3">
    <citation type="submission" date="2015-11" db="EMBL/GenBank/DDBJ databases">
        <authorList>
            <person name="Anvar S.Y."/>
        </authorList>
    </citation>
    <scope>NUCLEOTIDE SEQUENCE [LARGE SCALE GENOMIC DNA]</scope>
</reference>
<evidence type="ECO:0000256" key="7">
    <source>
        <dbReference type="RuleBase" id="RU003872"/>
    </source>
</evidence>
<dbReference type="Pfam" id="PF00366">
    <property type="entry name" value="Ribosomal_S17"/>
    <property type="match status" value="1"/>
</dbReference>
<comment type="function">
    <text evidence="6">One of the primary rRNA binding proteins, it binds specifically to the 5'-end of 16S ribosomal RNA.</text>
</comment>
<dbReference type="PANTHER" id="PTHR10744:SF1">
    <property type="entry name" value="SMALL RIBOSOMAL SUBUNIT PROTEIN US17M"/>
    <property type="match status" value="1"/>
</dbReference>
<evidence type="ECO:0000313" key="11">
    <source>
        <dbReference type="Proteomes" id="UP000064525"/>
    </source>
</evidence>
<dbReference type="PANTHER" id="PTHR10744">
    <property type="entry name" value="40S RIBOSOMAL PROTEIN S11 FAMILY MEMBER"/>
    <property type="match status" value="1"/>
</dbReference>
<evidence type="ECO:0000313" key="10">
    <source>
        <dbReference type="Proteomes" id="UP000029925"/>
    </source>
</evidence>
<comment type="subunit">
    <text evidence="6">Part of the 30S ribosomal subunit.</text>
</comment>
<dbReference type="HAMAP" id="MF_01345_B">
    <property type="entry name" value="Ribosomal_uS17_B"/>
    <property type="match status" value="1"/>
</dbReference>
<keyword evidence="3 6" id="KW-0694">RNA-binding</keyword>
<evidence type="ECO:0000256" key="4">
    <source>
        <dbReference type="ARBA" id="ARBA00022980"/>
    </source>
</evidence>
<dbReference type="PROSITE" id="PS00056">
    <property type="entry name" value="RIBOSOMAL_S17"/>
    <property type="match status" value="1"/>
</dbReference>
<evidence type="ECO:0000256" key="1">
    <source>
        <dbReference type="ARBA" id="ARBA00010254"/>
    </source>
</evidence>
<keyword evidence="4 6" id="KW-0689">Ribosomal protein</keyword>
<protein>
    <recommendedName>
        <fullName evidence="6">Small ribosomal subunit protein uS17</fullName>
    </recommendedName>
</protein>
<dbReference type="RefSeq" id="WP_034342213.1">
    <property type="nucleotide sequence ID" value="NZ_JRPF02000011.1"/>
</dbReference>
<evidence type="ECO:0000313" key="9">
    <source>
        <dbReference type="EMBL" id="TLD78049.1"/>
    </source>
</evidence>
<name>A0A099UF05_9HELI</name>
<keyword evidence="5 6" id="KW-0687">Ribonucleoprotein</keyword>
<dbReference type="NCBIfam" id="NF004123">
    <property type="entry name" value="PRK05610.1"/>
    <property type="match status" value="1"/>
</dbReference>
<comment type="similarity">
    <text evidence="1 6 7">Belongs to the universal ribosomal protein uS17 family.</text>
</comment>
<dbReference type="InterPro" id="IPR019984">
    <property type="entry name" value="Ribosomal_uS17_bact/chlr"/>
</dbReference>
<proteinExistence type="inferred from homology"/>
<dbReference type="GO" id="GO:0003735">
    <property type="term" value="F:structural constituent of ribosome"/>
    <property type="evidence" value="ECO:0007669"/>
    <property type="project" value="UniProtKB-UniRule"/>
</dbReference>
<dbReference type="STRING" id="76936.BN2458_PEG1417"/>
<evidence type="ECO:0000256" key="5">
    <source>
        <dbReference type="ARBA" id="ARBA00023274"/>
    </source>
</evidence>
<evidence type="ECO:0000256" key="3">
    <source>
        <dbReference type="ARBA" id="ARBA00022884"/>
    </source>
</evidence>
<dbReference type="GO" id="GO:0019843">
    <property type="term" value="F:rRNA binding"/>
    <property type="evidence" value="ECO:0007669"/>
    <property type="project" value="UniProtKB-UniRule"/>
</dbReference>
<dbReference type="GO" id="GO:0006412">
    <property type="term" value="P:translation"/>
    <property type="evidence" value="ECO:0007669"/>
    <property type="project" value="UniProtKB-UniRule"/>
</dbReference>
<keyword evidence="10" id="KW-1185">Reference proteome</keyword>
<dbReference type="PRINTS" id="PR00973">
    <property type="entry name" value="RIBOSOMALS17"/>
</dbReference>
<dbReference type="CDD" id="cd00364">
    <property type="entry name" value="Ribosomal_uS17"/>
    <property type="match status" value="1"/>
</dbReference>
<dbReference type="GO" id="GO:0022627">
    <property type="term" value="C:cytosolic small ribosomal subunit"/>
    <property type="evidence" value="ECO:0007669"/>
    <property type="project" value="UniProtKB-UniRule"/>
</dbReference>
<accession>A0A099UF05</accession>
<organism evidence="8 11">
    <name type="scientific">Helicobacter typhlonius</name>
    <dbReference type="NCBI Taxonomy" id="76936"/>
    <lineage>
        <taxon>Bacteria</taxon>
        <taxon>Pseudomonadati</taxon>
        <taxon>Campylobacterota</taxon>
        <taxon>Epsilonproteobacteria</taxon>
        <taxon>Campylobacterales</taxon>
        <taxon>Helicobacteraceae</taxon>
        <taxon>Helicobacter</taxon>
    </lineage>
</organism>
<dbReference type="GeneID" id="78151604"/>
<sequence>MSEKQAHKRVIQGRVISKAGDKSIVILVERKVVHAKYRKIVKRFKKYTIHDENHSAKIGDVVSAIECKPISKTKASRFKEIITAGVEL</sequence>
<dbReference type="PATRIC" id="fig|76936.10.peg.1384"/>
<dbReference type="NCBIfam" id="TIGR03635">
    <property type="entry name" value="uS17_bact"/>
    <property type="match status" value="1"/>
</dbReference>
<dbReference type="Proteomes" id="UP000029925">
    <property type="component" value="Unassembled WGS sequence"/>
</dbReference>
<dbReference type="InterPro" id="IPR000266">
    <property type="entry name" value="Ribosomal_uS17"/>
</dbReference>
<reference evidence="8" key="2">
    <citation type="submission" date="2015-11" db="EMBL/GenBank/DDBJ databases">
        <authorList>
            <person name="Zhang Y."/>
            <person name="Guo Z."/>
        </authorList>
    </citation>
    <scope>NUCLEOTIDE SEQUENCE</scope>
    <source>
        <strain evidence="8">1</strain>
    </source>
</reference>
<gene>
    <name evidence="6" type="primary">rpsQ</name>
    <name evidence="8" type="ORF">BN2458_PEG1417</name>
    <name evidence="9" type="ORF">LS75_008200</name>
</gene>
<dbReference type="Gene3D" id="2.40.50.140">
    <property type="entry name" value="Nucleic acid-binding proteins"/>
    <property type="match status" value="1"/>
</dbReference>
<dbReference type="InterPro" id="IPR012340">
    <property type="entry name" value="NA-bd_OB-fold"/>
</dbReference>
<evidence type="ECO:0000313" key="8">
    <source>
        <dbReference type="EMBL" id="CUU40300.1"/>
    </source>
</evidence>
<keyword evidence="2 6" id="KW-0699">rRNA-binding</keyword>
<dbReference type="EMBL" id="JRPF02000011">
    <property type="protein sequence ID" value="TLD78049.1"/>
    <property type="molecule type" value="Genomic_DNA"/>
</dbReference>
<evidence type="ECO:0000256" key="2">
    <source>
        <dbReference type="ARBA" id="ARBA00022730"/>
    </source>
</evidence>